<proteinExistence type="predicted"/>
<accession>A0A9N9WUK5</accession>
<reference evidence="2" key="1">
    <citation type="submission" date="2022-01" db="EMBL/GenBank/DDBJ databases">
        <authorList>
            <person name="King R."/>
        </authorList>
    </citation>
    <scope>NUCLEOTIDE SEQUENCE</scope>
</reference>
<dbReference type="Gene3D" id="2.30.30.140">
    <property type="match status" value="2"/>
</dbReference>
<dbReference type="Pfam" id="PF00567">
    <property type="entry name" value="TUDOR"/>
    <property type="match status" value="1"/>
</dbReference>
<keyword evidence="3" id="KW-1185">Reference proteome</keyword>
<reference evidence="2" key="2">
    <citation type="submission" date="2022-10" db="EMBL/GenBank/DDBJ databases">
        <authorList>
            <consortium name="ENA_rothamsted_submissions"/>
            <consortium name="culmorum"/>
            <person name="King R."/>
        </authorList>
    </citation>
    <scope>NUCLEOTIDE SEQUENCE</scope>
</reference>
<evidence type="ECO:0000313" key="3">
    <source>
        <dbReference type="Proteomes" id="UP001153620"/>
    </source>
</evidence>
<name>A0A9N9WUK5_9DIPT</name>
<dbReference type="Proteomes" id="UP001153620">
    <property type="component" value="Chromosome 2"/>
</dbReference>
<feature type="domain" description="Tudor" evidence="1">
    <location>
        <begin position="293"/>
        <end position="404"/>
    </location>
</feature>
<organism evidence="2 3">
    <name type="scientific">Chironomus riparius</name>
    <dbReference type="NCBI Taxonomy" id="315576"/>
    <lineage>
        <taxon>Eukaryota</taxon>
        <taxon>Metazoa</taxon>
        <taxon>Ecdysozoa</taxon>
        <taxon>Arthropoda</taxon>
        <taxon>Hexapoda</taxon>
        <taxon>Insecta</taxon>
        <taxon>Pterygota</taxon>
        <taxon>Neoptera</taxon>
        <taxon>Endopterygota</taxon>
        <taxon>Diptera</taxon>
        <taxon>Nematocera</taxon>
        <taxon>Chironomoidea</taxon>
        <taxon>Chironomidae</taxon>
        <taxon>Chironominae</taxon>
        <taxon>Chironomus</taxon>
    </lineage>
</organism>
<sequence length="488" mass="56648">MASTSSAHNQHQIFQGDIFSGVISHVIDHEIFYVVKTESTVVLANIQEFMSNNEPSKMFWYPSINEKFLICLDNEYFRAKRVALTEADKKDIEFMQAFIIDTGETFLIPTNGVPTMNDFSMVPEEFLNVPPLAKKCKWIENTKDDKSKLEFLNNNVLKKILTFEAIKVRGETVLAKIYPYEEAQANDEVAQNFEEKLQIEGHKNKVEMPMFTPEEVKELYEEPLGTSDALIAVQGYSTNEDAQFCKFYDPNTGGCFKGSMCKLKHLPPSTDNYECRDREEIFVERKDFGLIVPQQHYDIKIMFIISTNKFIFRFIDPDYETKLEDIQTKINHPSETRNYKKIAFIPEVSQLVLVKDNDEFKRAKVINDIDDSYIIWCLDEGCLKSANMNALYDWNLRLNDPKFLTDEMEISNIIPFNDNDVKAKFRLLDFQRIKTLKALMIQTVPTLKCRLFDKESNDIGEILIKEGFASNNKFELYTDFNSNEILPI</sequence>
<evidence type="ECO:0000259" key="1">
    <source>
        <dbReference type="Pfam" id="PF00567"/>
    </source>
</evidence>
<dbReference type="InterPro" id="IPR035437">
    <property type="entry name" value="SNase_OB-fold_sf"/>
</dbReference>
<dbReference type="GO" id="GO:0005737">
    <property type="term" value="C:cytoplasm"/>
    <property type="evidence" value="ECO:0007669"/>
    <property type="project" value="UniProtKB-ARBA"/>
</dbReference>
<dbReference type="AlphaFoldDB" id="A0A9N9WUK5"/>
<dbReference type="OrthoDB" id="10052065at2759"/>
<gene>
    <name evidence="2" type="ORF">CHIRRI_LOCUS7529</name>
</gene>
<dbReference type="EMBL" id="OU895878">
    <property type="protein sequence ID" value="CAG9804647.1"/>
    <property type="molecule type" value="Genomic_DNA"/>
</dbReference>
<dbReference type="InterPro" id="IPR002999">
    <property type="entry name" value="Tudor"/>
</dbReference>
<dbReference type="Gene3D" id="2.40.50.90">
    <property type="match status" value="1"/>
</dbReference>
<protein>
    <recommendedName>
        <fullName evidence="1">Tudor domain-containing protein</fullName>
    </recommendedName>
</protein>
<evidence type="ECO:0000313" key="2">
    <source>
        <dbReference type="EMBL" id="CAG9804647.1"/>
    </source>
</evidence>